<dbReference type="eggNOG" id="arCOG03828">
    <property type="taxonomic scope" value="Archaea"/>
</dbReference>
<dbReference type="HOGENOM" id="CLU_093378_1_0_2"/>
<dbReference type="Proteomes" id="UP000010878">
    <property type="component" value="Chromosome"/>
</dbReference>
<evidence type="ECO:0000256" key="2">
    <source>
        <dbReference type="SAM" id="Phobius"/>
    </source>
</evidence>
<dbReference type="Pfam" id="PF24035">
    <property type="entry name" value="DUF7344"/>
    <property type="match status" value="1"/>
</dbReference>
<feature type="domain" description="DUF7344" evidence="3">
    <location>
        <begin position="40"/>
        <end position="119"/>
    </location>
</feature>
<evidence type="ECO:0000256" key="1">
    <source>
        <dbReference type="SAM" id="MobiDB-lite"/>
    </source>
</evidence>
<sequence>MRSVNAMSSTETVTADRNKGENRNEGTVSSDSEIPVDEIFHILQNERRRMVLEYLQETDDSVRMRDVAEQVAAWENDTTVEELTSDQRQRVYIPLYQSHLPKLDKAGIIDYQQNRGVVERRPLARQLDYYLNADSNASTNDASEAKEADWDDYYIGAAGAGALLLLGAILELPLLSVITGIGLSAVILLMFTTLTIGQYIK</sequence>
<proteinExistence type="predicted"/>
<accession>L0K2P8</accession>
<dbReference type="AlphaFoldDB" id="L0K2P8"/>
<reference evidence="4 5" key="1">
    <citation type="submission" date="2012-11" db="EMBL/GenBank/DDBJ databases">
        <title>FINISHED of Natronococcus occultus SP4, DSM 3396.</title>
        <authorList>
            <consortium name="DOE Joint Genome Institute"/>
            <person name="Eisen J."/>
            <person name="Huntemann M."/>
            <person name="Wei C.-L."/>
            <person name="Han J."/>
            <person name="Detter J.C."/>
            <person name="Han C."/>
            <person name="Tapia R."/>
            <person name="Chen A."/>
            <person name="Kyrpides N."/>
            <person name="Mavromatis K."/>
            <person name="Markowitz V."/>
            <person name="Szeto E."/>
            <person name="Ivanova N."/>
            <person name="Mikhailova N."/>
            <person name="Ovchinnikova G."/>
            <person name="Pagani I."/>
            <person name="Pati A."/>
            <person name="Goodwin L."/>
            <person name="Nordberg H.P."/>
            <person name="Cantor M.N."/>
            <person name="Hua S.X."/>
            <person name="Woyke T."/>
            <person name="Eisen J."/>
            <person name="Klenk H.-P."/>
            <person name="Klenk H.-P."/>
        </authorList>
    </citation>
    <scope>NUCLEOTIDE SEQUENCE [LARGE SCALE GENOMIC DNA]</scope>
    <source>
        <strain evidence="4 5">SP4</strain>
    </source>
</reference>
<name>L0K2P8_9EURY</name>
<evidence type="ECO:0000259" key="3">
    <source>
        <dbReference type="Pfam" id="PF24035"/>
    </source>
</evidence>
<keyword evidence="2" id="KW-1133">Transmembrane helix</keyword>
<feature type="compositionally biased region" description="Basic and acidic residues" evidence="1">
    <location>
        <begin position="14"/>
        <end position="24"/>
    </location>
</feature>
<dbReference type="Gene3D" id="1.10.10.10">
    <property type="entry name" value="Winged helix-like DNA-binding domain superfamily/Winged helix DNA-binding domain"/>
    <property type="match status" value="1"/>
</dbReference>
<feature type="transmembrane region" description="Helical" evidence="2">
    <location>
        <begin position="176"/>
        <end position="200"/>
    </location>
</feature>
<gene>
    <name evidence="4" type="ORF">Natoc_3887</name>
</gene>
<dbReference type="InterPro" id="IPR055768">
    <property type="entry name" value="DUF7344"/>
</dbReference>
<dbReference type="EMBL" id="CP003929">
    <property type="protein sequence ID" value="AGB39587.1"/>
    <property type="molecule type" value="Genomic_DNA"/>
</dbReference>
<protein>
    <recommendedName>
        <fullName evidence="3">DUF7344 domain-containing protein</fullName>
    </recommendedName>
</protein>
<keyword evidence="5" id="KW-1185">Reference proteome</keyword>
<feature type="region of interest" description="Disordered" evidence="1">
    <location>
        <begin position="1"/>
        <end position="31"/>
    </location>
</feature>
<keyword evidence="2" id="KW-0472">Membrane</keyword>
<feature type="transmembrane region" description="Helical" evidence="2">
    <location>
        <begin position="153"/>
        <end position="170"/>
    </location>
</feature>
<organism evidence="4 5">
    <name type="scientific">Natronococcus occultus SP4</name>
    <dbReference type="NCBI Taxonomy" id="694430"/>
    <lineage>
        <taxon>Archaea</taxon>
        <taxon>Methanobacteriati</taxon>
        <taxon>Methanobacteriota</taxon>
        <taxon>Stenosarchaea group</taxon>
        <taxon>Halobacteria</taxon>
        <taxon>Halobacteriales</taxon>
        <taxon>Natrialbaceae</taxon>
        <taxon>Natronococcus</taxon>
    </lineage>
</organism>
<evidence type="ECO:0000313" key="4">
    <source>
        <dbReference type="EMBL" id="AGB39587.1"/>
    </source>
</evidence>
<evidence type="ECO:0000313" key="5">
    <source>
        <dbReference type="Proteomes" id="UP000010878"/>
    </source>
</evidence>
<feature type="compositionally biased region" description="Polar residues" evidence="1">
    <location>
        <begin position="1"/>
        <end position="13"/>
    </location>
</feature>
<dbReference type="InterPro" id="IPR036388">
    <property type="entry name" value="WH-like_DNA-bd_sf"/>
</dbReference>
<dbReference type="KEGG" id="nou:Natoc_3887"/>
<keyword evidence="2" id="KW-0812">Transmembrane</keyword>